<dbReference type="EMBL" id="SRLO01006472">
    <property type="protein sequence ID" value="TNN28769.1"/>
    <property type="molecule type" value="Genomic_DNA"/>
</dbReference>
<evidence type="ECO:0000313" key="3">
    <source>
        <dbReference type="Proteomes" id="UP000314294"/>
    </source>
</evidence>
<reference evidence="2 3" key="1">
    <citation type="submission" date="2019-03" db="EMBL/GenBank/DDBJ databases">
        <title>First draft genome of Liparis tanakae, snailfish: a comprehensive survey of snailfish specific genes.</title>
        <authorList>
            <person name="Kim W."/>
            <person name="Song I."/>
            <person name="Jeong J.-H."/>
            <person name="Kim D."/>
            <person name="Kim S."/>
            <person name="Ryu S."/>
            <person name="Song J.Y."/>
            <person name="Lee S.K."/>
        </authorList>
    </citation>
    <scope>NUCLEOTIDE SEQUENCE [LARGE SCALE GENOMIC DNA]</scope>
    <source>
        <tissue evidence="2">Muscle</tissue>
    </source>
</reference>
<dbReference type="Proteomes" id="UP000314294">
    <property type="component" value="Unassembled WGS sequence"/>
</dbReference>
<feature type="compositionally biased region" description="Basic and acidic residues" evidence="1">
    <location>
        <begin position="95"/>
        <end position="114"/>
    </location>
</feature>
<accession>A0A4Z2EIY6</accession>
<protein>
    <submittedName>
        <fullName evidence="2">Uncharacterized protein</fullName>
    </submittedName>
</protein>
<proteinExistence type="predicted"/>
<evidence type="ECO:0000256" key="1">
    <source>
        <dbReference type="SAM" id="MobiDB-lite"/>
    </source>
</evidence>
<keyword evidence="3" id="KW-1185">Reference proteome</keyword>
<sequence length="114" mass="13108">MFPETLVEIHTEQLVLVQSETSSFLPPPRLGPADDSSCVELTLMTQRVGRSSQLYALKVCIQTLVLFFPFVTLQPDPIRHRRHEVTHRAALLGSRTRERANRERLELRTAKENE</sequence>
<dbReference type="AlphaFoldDB" id="A0A4Z2EIY6"/>
<evidence type="ECO:0000313" key="2">
    <source>
        <dbReference type="EMBL" id="TNN28769.1"/>
    </source>
</evidence>
<organism evidence="2 3">
    <name type="scientific">Liparis tanakae</name>
    <name type="common">Tanaka's snailfish</name>
    <dbReference type="NCBI Taxonomy" id="230148"/>
    <lineage>
        <taxon>Eukaryota</taxon>
        <taxon>Metazoa</taxon>
        <taxon>Chordata</taxon>
        <taxon>Craniata</taxon>
        <taxon>Vertebrata</taxon>
        <taxon>Euteleostomi</taxon>
        <taxon>Actinopterygii</taxon>
        <taxon>Neopterygii</taxon>
        <taxon>Teleostei</taxon>
        <taxon>Neoteleostei</taxon>
        <taxon>Acanthomorphata</taxon>
        <taxon>Eupercaria</taxon>
        <taxon>Perciformes</taxon>
        <taxon>Cottioidei</taxon>
        <taxon>Cottales</taxon>
        <taxon>Liparidae</taxon>
        <taxon>Liparis</taxon>
    </lineage>
</organism>
<comment type="caution">
    <text evidence="2">The sequence shown here is derived from an EMBL/GenBank/DDBJ whole genome shotgun (WGS) entry which is preliminary data.</text>
</comment>
<feature type="region of interest" description="Disordered" evidence="1">
    <location>
        <begin position="94"/>
        <end position="114"/>
    </location>
</feature>
<name>A0A4Z2EIY6_9TELE</name>
<gene>
    <name evidence="2" type="ORF">EYF80_061083</name>
</gene>